<accession>A0ABV2UTA5</accession>
<feature type="signal peptide" evidence="1">
    <location>
        <begin position="1"/>
        <end position="30"/>
    </location>
</feature>
<gene>
    <name evidence="2" type="ORF">ABZZ21_09405</name>
</gene>
<dbReference type="EMBL" id="JBEXPZ010000010">
    <property type="protein sequence ID" value="MET9844786.1"/>
    <property type="molecule type" value="Genomic_DNA"/>
</dbReference>
<proteinExistence type="predicted"/>
<evidence type="ECO:0000256" key="1">
    <source>
        <dbReference type="SAM" id="SignalP"/>
    </source>
</evidence>
<keyword evidence="3" id="KW-1185">Reference proteome</keyword>
<keyword evidence="1" id="KW-0732">Signal</keyword>
<feature type="chain" id="PRO_5047104654" description="Secreted protein" evidence="1">
    <location>
        <begin position="31"/>
        <end position="112"/>
    </location>
</feature>
<dbReference type="Proteomes" id="UP001550210">
    <property type="component" value="Unassembled WGS sequence"/>
</dbReference>
<name>A0ABV2UTA5_9ACTN</name>
<dbReference type="RefSeq" id="WP_355394925.1">
    <property type="nucleotide sequence ID" value="NZ_JBEGHN010000005.1"/>
</dbReference>
<comment type="caution">
    <text evidence="2">The sequence shown here is derived from an EMBL/GenBank/DDBJ whole genome shotgun (WGS) entry which is preliminary data.</text>
</comment>
<sequence>MRMKRATKRLGVITALMVGPLMLAASPALAASVSRSYGNAYNSGNTVYACDTREDGDGVYAEYWGSGTTHGYVWDGNGSQAGCGSGWVSSLRTFRVCVDDFGSDTCSDRVGV</sequence>
<evidence type="ECO:0000313" key="2">
    <source>
        <dbReference type="EMBL" id="MET9844786.1"/>
    </source>
</evidence>
<reference evidence="2 3" key="1">
    <citation type="submission" date="2024-06" db="EMBL/GenBank/DDBJ databases">
        <title>The Natural Products Discovery Center: Release of the First 8490 Sequenced Strains for Exploring Actinobacteria Biosynthetic Diversity.</title>
        <authorList>
            <person name="Kalkreuter E."/>
            <person name="Kautsar S.A."/>
            <person name="Yang D."/>
            <person name="Bader C.D."/>
            <person name="Teijaro C.N."/>
            <person name="Fluegel L."/>
            <person name="Davis C.M."/>
            <person name="Simpson J.R."/>
            <person name="Lauterbach L."/>
            <person name="Steele A.D."/>
            <person name="Gui C."/>
            <person name="Meng S."/>
            <person name="Li G."/>
            <person name="Viehrig K."/>
            <person name="Ye F."/>
            <person name="Su P."/>
            <person name="Kiefer A.F."/>
            <person name="Nichols A."/>
            <person name="Cepeda A.J."/>
            <person name="Yan W."/>
            <person name="Fan B."/>
            <person name="Jiang Y."/>
            <person name="Adhikari A."/>
            <person name="Zheng C.-J."/>
            <person name="Schuster L."/>
            <person name="Cowan T.M."/>
            <person name="Smanski M.J."/>
            <person name="Chevrette M.G."/>
            <person name="De Carvalho L.P.S."/>
            <person name="Shen B."/>
        </authorList>
    </citation>
    <scope>NUCLEOTIDE SEQUENCE [LARGE SCALE GENOMIC DNA]</scope>
    <source>
        <strain evidence="2 3">NPDC006434</strain>
    </source>
</reference>
<protein>
    <recommendedName>
        <fullName evidence="4">Secreted protein</fullName>
    </recommendedName>
</protein>
<organism evidence="2 3">
    <name type="scientific">Streptomyces ossamyceticus</name>
    <dbReference type="NCBI Taxonomy" id="249581"/>
    <lineage>
        <taxon>Bacteria</taxon>
        <taxon>Bacillati</taxon>
        <taxon>Actinomycetota</taxon>
        <taxon>Actinomycetes</taxon>
        <taxon>Kitasatosporales</taxon>
        <taxon>Streptomycetaceae</taxon>
        <taxon>Streptomyces</taxon>
    </lineage>
</organism>
<evidence type="ECO:0000313" key="3">
    <source>
        <dbReference type="Proteomes" id="UP001550210"/>
    </source>
</evidence>
<evidence type="ECO:0008006" key="4">
    <source>
        <dbReference type="Google" id="ProtNLM"/>
    </source>
</evidence>